<keyword evidence="4" id="KW-1185">Reference proteome</keyword>
<feature type="signal peptide" evidence="2">
    <location>
        <begin position="1"/>
        <end position="28"/>
    </location>
</feature>
<reference evidence="3 4" key="1">
    <citation type="submission" date="2019-02" db="EMBL/GenBank/DDBJ databases">
        <title>Deep-cultivation of Planctomycetes and their phenomic and genomic characterization uncovers novel biology.</title>
        <authorList>
            <person name="Wiegand S."/>
            <person name="Jogler M."/>
            <person name="Boedeker C."/>
            <person name="Pinto D."/>
            <person name="Vollmers J."/>
            <person name="Rivas-Marin E."/>
            <person name="Kohn T."/>
            <person name="Peeters S.H."/>
            <person name="Heuer A."/>
            <person name="Rast P."/>
            <person name="Oberbeckmann S."/>
            <person name="Bunk B."/>
            <person name="Jeske O."/>
            <person name="Meyerdierks A."/>
            <person name="Storesund J.E."/>
            <person name="Kallscheuer N."/>
            <person name="Luecker S."/>
            <person name="Lage O.M."/>
            <person name="Pohl T."/>
            <person name="Merkel B.J."/>
            <person name="Hornburger P."/>
            <person name="Mueller R.-W."/>
            <person name="Bruemmer F."/>
            <person name="Labrenz M."/>
            <person name="Spormann A.M."/>
            <person name="Op den Camp H."/>
            <person name="Overmann J."/>
            <person name="Amann R."/>
            <person name="Jetten M.S.M."/>
            <person name="Mascher T."/>
            <person name="Medema M.H."/>
            <person name="Devos D.P."/>
            <person name="Kaster A.-K."/>
            <person name="Ovreas L."/>
            <person name="Rohde M."/>
            <person name="Galperin M.Y."/>
            <person name="Jogler C."/>
        </authorList>
    </citation>
    <scope>NUCLEOTIDE SEQUENCE [LARGE SCALE GENOMIC DNA]</scope>
    <source>
        <strain evidence="3 4">SV_7m_r</strain>
    </source>
</reference>
<evidence type="ECO:0000313" key="3">
    <source>
        <dbReference type="EMBL" id="QDT62165.1"/>
    </source>
</evidence>
<dbReference type="AlphaFoldDB" id="A0A517T197"/>
<accession>A0A517T197</accession>
<organism evidence="3 4">
    <name type="scientific">Stieleria bergensis</name>
    <dbReference type="NCBI Taxonomy" id="2528025"/>
    <lineage>
        <taxon>Bacteria</taxon>
        <taxon>Pseudomonadati</taxon>
        <taxon>Planctomycetota</taxon>
        <taxon>Planctomycetia</taxon>
        <taxon>Pirellulales</taxon>
        <taxon>Pirellulaceae</taxon>
        <taxon>Stieleria</taxon>
    </lineage>
</organism>
<feature type="region of interest" description="Disordered" evidence="1">
    <location>
        <begin position="30"/>
        <end position="84"/>
    </location>
</feature>
<name>A0A517T197_9BACT</name>
<sequence length="383" mass="42463" precursor="true">MKVHCLRDWSRGCVLSLGLLFSVLSTQADEPNAGQRLGPARSDPLRPDFSPADSNGDGGTARGQLADSNSAPPAPQSPPAQQNVNHQRFDVADDLIERLPPTGLFHDAALARFRLLGGKVLLDPVRYRKGSEEFSNEAFTEVLHVSAADGIPAVLYRYESPQQMMQLMVQHGGGLQFESLLKESGEVVRMQQSVGGQIQWHRQMQSAGREVQTVYVQGTTILHIVGQDPVGWQQHADWLYGRVLAGRSLLDLAEQTKAYLRNHVGHLSGVTSEHIDALTDQLGSTRLSERRAARKKLADLGTVVIPMLRRIVERSDLDAEQARSLQTLIDRSPRHDDDTVASLAFLLSADRMHWQIMAADLSTHEWFAANDHMQRCGLESLHR</sequence>
<keyword evidence="2" id="KW-0732">Signal</keyword>
<feature type="chain" id="PRO_5022166494" evidence="2">
    <location>
        <begin position="29"/>
        <end position="383"/>
    </location>
</feature>
<proteinExistence type="predicted"/>
<protein>
    <submittedName>
        <fullName evidence="3">Uncharacterized protein</fullName>
    </submittedName>
</protein>
<evidence type="ECO:0000256" key="1">
    <source>
        <dbReference type="SAM" id="MobiDB-lite"/>
    </source>
</evidence>
<dbReference type="Proteomes" id="UP000315003">
    <property type="component" value="Chromosome"/>
</dbReference>
<gene>
    <name evidence="3" type="ORF">SV7mr_47120</name>
</gene>
<evidence type="ECO:0000313" key="4">
    <source>
        <dbReference type="Proteomes" id="UP000315003"/>
    </source>
</evidence>
<dbReference type="EMBL" id="CP036272">
    <property type="protein sequence ID" value="QDT62165.1"/>
    <property type="molecule type" value="Genomic_DNA"/>
</dbReference>
<evidence type="ECO:0000256" key="2">
    <source>
        <dbReference type="SAM" id="SignalP"/>
    </source>
</evidence>